<keyword evidence="2" id="KW-1185">Reference proteome</keyword>
<dbReference type="AlphaFoldDB" id="A0A1L3LTL6"/>
<evidence type="ECO:0000313" key="2">
    <source>
        <dbReference type="Proteomes" id="UP000182306"/>
    </source>
</evidence>
<protein>
    <submittedName>
        <fullName evidence="1">Uncharacterized protein</fullName>
    </submittedName>
</protein>
<dbReference type="Proteomes" id="UP000182306">
    <property type="component" value="Plasmid B"/>
</dbReference>
<gene>
    <name evidence="1" type="ORF">SAMCFNEI73_pB0220</name>
</gene>
<organism evidence="1 2">
    <name type="scientific">Sinorhizobium americanum</name>
    <dbReference type="NCBI Taxonomy" id="194963"/>
    <lineage>
        <taxon>Bacteria</taxon>
        <taxon>Pseudomonadati</taxon>
        <taxon>Pseudomonadota</taxon>
        <taxon>Alphaproteobacteria</taxon>
        <taxon>Hyphomicrobiales</taxon>
        <taxon>Rhizobiaceae</taxon>
        <taxon>Sinorhizobium/Ensifer group</taxon>
        <taxon>Sinorhizobium</taxon>
    </lineage>
</organism>
<dbReference type="KEGG" id="same:SAMCFNEI73_pB0220"/>
<reference evidence="1 2" key="1">
    <citation type="submission" date="2015-10" db="EMBL/GenBank/DDBJ databases">
        <title>Genomic differences between typical nodule nitrogen-fixing rhizobial strains and those coming from bean seeds.</title>
        <authorList>
            <person name="Peralta H."/>
            <person name="Aguilar-Vera A."/>
            <person name="Diaz R."/>
            <person name="Mora Y."/>
            <person name="Martinez-Batallar G."/>
            <person name="Salazar E."/>
            <person name="Vargas-Lagunas C."/>
            <person name="Encarnacion S."/>
            <person name="Girard L."/>
            <person name="Mora J."/>
        </authorList>
    </citation>
    <scope>NUCLEOTIDE SEQUENCE [LARGE SCALE GENOMIC DNA]</scope>
    <source>
        <strain evidence="1 2">CFNEI 73</strain>
        <plasmid evidence="1 2">B</plasmid>
    </source>
</reference>
<geneLocation type="plasmid" evidence="1 2">
    <name>B</name>
</geneLocation>
<accession>A0A1L3LTL6</accession>
<keyword evidence="1" id="KW-0614">Plasmid</keyword>
<sequence length="124" mass="14001">MFDIYNKDPRIDTDAEVTVDEVAKGYPTAEGFVGPQSGVEFYESVVAISRFDGNQLAELQLYPIELRRTNRFANRGVPRLAEGQQARSILERMQKLSEPFGTRIEIENQIGRIRRRSTGLSGGH</sequence>
<proteinExistence type="predicted"/>
<evidence type="ECO:0000313" key="1">
    <source>
        <dbReference type="EMBL" id="APG93417.1"/>
    </source>
</evidence>
<dbReference type="EMBL" id="CP013109">
    <property type="protein sequence ID" value="APG93417.1"/>
    <property type="molecule type" value="Genomic_DNA"/>
</dbReference>
<name>A0A1L3LTL6_9HYPH</name>